<evidence type="ECO:0000313" key="5">
    <source>
        <dbReference type="EMBL" id="GFR84732.1"/>
    </source>
</evidence>
<dbReference type="PROSITE" id="PS50206">
    <property type="entry name" value="RHODANESE_3"/>
    <property type="match status" value="2"/>
</dbReference>
<sequence length="278" mass="30893">MIASKPGNHRILDASWHLPNTGRDAKTEYAESHIPGALFFDIEECVDKTTFVPHQIPSSDGFATYVSTLGINNETHITVYDNNPKFGFFSGQRVWWMFRLFGHNPTKISLLEGGLPKWVSEGGEVTSKVTDDIQTQTYKASFDPTLVKNYEDIEKNVSSSEFTLVDARPSGRFQGVAPEPRDDTKPGCIPNSKNIPFYAVLNDDRTMKSPEELKAIFQEEGIDINKPFVCSCGTGISACVLALAAHLCGNDNVAIYDGAWTEWYHRAPAKLKLNVPED</sequence>
<dbReference type="GO" id="GO:0005739">
    <property type="term" value="C:mitochondrion"/>
    <property type="evidence" value="ECO:0007669"/>
    <property type="project" value="TreeGrafter"/>
</dbReference>
<proteinExistence type="predicted"/>
<protein>
    <recommendedName>
        <fullName evidence="3">Sulfurtransferase</fullName>
    </recommendedName>
</protein>
<dbReference type="EMBL" id="BMAT01012059">
    <property type="protein sequence ID" value="GFR84732.1"/>
    <property type="molecule type" value="Genomic_DNA"/>
</dbReference>
<dbReference type="FunFam" id="3.40.250.10:FF:000001">
    <property type="entry name" value="Sulfurtransferase"/>
    <property type="match status" value="1"/>
</dbReference>
<dbReference type="Gene3D" id="3.40.250.10">
    <property type="entry name" value="Rhodanese-like domain"/>
    <property type="match status" value="2"/>
</dbReference>
<reference evidence="5 6" key="1">
    <citation type="journal article" date="2021" name="Elife">
        <title>Chloroplast acquisition without the gene transfer in kleptoplastic sea slugs, Plakobranchus ocellatus.</title>
        <authorList>
            <person name="Maeda T."/>
            <person name="Takahashi S."/>
            <person name="Yoshida T."/>
            <person name="Shimamura S."/>
            <person name="Takaki Y."/>
            <person name="Nagai Y."/>
            <person name="Toyoda A."/>
            <person name="Suzuki Y."/>
            <person name="Arimoto A."/>
            <person name="Ishii H."/>
            <person name="Satoh N."/>
            <person name="Nishiyama T."/>
            <person name="Hasebe M."/>
            <person name="Maruyama T."/>
            <person name="Minagawa J."/>
            <person name="Obokata J."/>
            <person name="Shigenobu S."/>
        </authorList>
    </citation>
    <scope>NUCLEOTIDE SEQUENCE [LARGE SCALE GENOMIC DNA]</scope>
</reference>
<dbReference type="PROSITE" id="PS00380">
    <property type="entry name" value="RHODANESE_1"/>
    <property type="match status" value="1"/>
</dbReference>
<feature type="domain" description="Rhodanese" evidence="4">
    <location>
        <begin position="5"/>
        <end position="127"/>
    </location>
</feature>
<dbReference type="InterPro" id="IPR001307">
    <property type="entry name" value="Thiosulphate_STrfase_CS"/>
</dbReference>
<organism evidence="5 6">
    <name type="scientific">Elysia marginata</name>
    <dbReference type="NCBI Taxonomy" id="1093978"/>
    <lineage>
        <taxon>Eukaryota</taxon>
        <taxon>Metazoa</taxon>
        <taxon>Spiralia</taxon>
        <taxon>Lophotrochozoa</taxon>
        <taxon>Mollusca</taxon>
        <taxon>Gastropoda</taxon>
        <taxon>Heterobranchia</taxon>
        <taxon>Euthyneura</taxon>
        <taxon>Panpulmonata</taxon>
        <taxon>Sacoglossa</taxon>
        <taxon>Placobranchoidea</taxon>
        <taxon>Plakobranchidae</taxon>
        <taxon>Elysia</taxon>
    </lineage>
</organism>
<accession>A0AAV4GGB2</accession>
<keyword evidence="2" id="KW-0677">Repeat</keyword>
<evidence type="ECO:0000313" key="6">
    <source>
        <dbReference type="Proteomes" id="UP000762676"/>
    </source>
</evidence>
<dbReference type="PROSITE" id="PS00683">
    <property type="entry name" value="RHODANESE_2"/>
    <property type="match status" value="1"/>
</dbReference>
<dbReference type="Pfam" id="PF00581">
    <property type="entry name" value="Rhodanese"/>
    <property type="match status" value="2"/>
</dbReference>
<dbReference type="GO" id="GO:0004792">
    <property type="term" value="F:thiosulfate-cyanide sulfurtransferase activity"/>
    <property type="evidence" value="ECO:0007669"/>
    <property type="project" value="InterPro"/>
</dbReference>
<dbReference type="PANTHER" id="PTHR11364">
    <property type="entry name" value="THIOSULFATE SULFERTANSFERASE"/>
    <property type="match status" value="1"/>
</dbReference>
<keyword evidence="1 3" id="KW-0808">Transferase</keyword>
<evidence type="ECO:0000256" key="3">
    <source>
        <dbReference type="RuleBase" id="RU000507"/>
    </source>
</evidence>
<keyword evidence="6" id="KW-1185">Reference proteome</keyword>
<dbReference type="PANTHER" id="PTHR11364:SF27">
    <property type="entry name" value="SULFURTRANSFERASE"/>
    <property type="match status" value="1"/>
</dbReference>
<evidence type="ECO:0000256" key="1">
    <source>
        <dbReference type="ARBA" id="ARBA00022679"/>
    </source>
</evidence>
<dbReference type="SUPFAM" id="SSF52821">
    <property type="entry name" value="Rhodanese/Cell cycle control phosphatase"/>
    <property type="match status" value="2"/>
</dbReference>
<dbReference type="SMART" id="SM00450">
    <property type="entry name" value="RHOD"/>
    <property type="match status" value="2"/>
</dbReference>
<dbReference type="CDD" id="cd01449">
    <property type="entry name" value="TST_Repeat_2"/>
    <property type="match status" value="1"/>
</dbReference>
<comment type="caution">
    <text evidence="5">The sequence shown here is derived from an EMBL/GenBank/DDBJ whole genome shotgun (WGS) entry which is preliminary data.</text>
</comment>
<dbReference type="Proteomes" id="UP000762676">
    <property type="component" value="Unassembled WGS sequence"/>
</dbReference>
<dbReference type="InterPro" id="IPR045078">
    <property type="entry name" value="TST/MPST-like"/>
</dbReference>
<name>A0AAV4GGB2_9GAST</name>
<dbReference type="InterPro" id="IPR036873">
    <property type="entry name" value="Rhodanese-like_dom_sf"/>
</dbReference>
<dbReference type="InterPro" id="IPR001763">
    <property type="entry name" value="Rhodanese-like_dom"/>
</dbReference>
<feature type="domain" description="Rhodanese" evidence="4">
    <location>
        <begin position="158"/>
        <end position="272"/>
    </location>
</feature>
<gene>
    <name evidence="5" type="ORF">ElyMa_006008500</name>
</gene>
<evidence type="ECO:0000259" key="4">
    <source>
        <dbReference type="PROSITE" id="PS50206"/>
    </source>
</evidence>
<evidence type="ECO:0000256" key="2">
    <source>
        <dbReference type="ARBA" id="ARBA00022737"/>
    </source>
</evidence>
<dbReference type="AlphaFoldDB" id="A0AAV4GGB2"/>
<dbReference type="CDD" id="cd01448">
    <property type="entry name" value="TST_Repeat_1"/>
    <property type="match status" value="1"/>
</dbReference>